<dbReference type="InterPro" id="IPR005052">
    <property type="entry name" value="Lectin_leg"/>
</dbReference>
<dbReference type="Pfam" id="PF03388">
    <property type="entry name" value="Lectin_leg-like"/>
    <property type="match status" value="1"/>
</dbReference>
<name>A0A8C8DE68_ONCTS</name>
<evidence type="ECO:0000256" key="2">
    <source>
        <dbReference type="ARBA" id="ARBA00022692"/>
    </source>
</evidence>
<organism evidence="8 9">
    <name type="scientific">Oncorhynchus tshawytscha</name>
    <name type="common">Chinook salmon</name>
    <name type="synonym">Salmo tshawytscha</name>
    <dbReference type="NCBI Taxonomy" id="74940"/>
    <lineage>
        <taxon>Eukaryota</taxon>
        <taxon>Metazoa</taxon>
        <taxon>Chordata</taxon>
        <taxon>Craniata</taxon>
        <taxon>Vertebrata</taxon>
        <taxon>Euteleostomi</taxon>
        <taxon>Actinopterygii</taxon>
        <taxon>Neopterygii</taxon>
        <taxon>Teleostei</taxon>
        <taxon>Protacanthopterygii</taxon>
        <taxon>Salmoniformes</taxon>
        <taxon>Salmonidae</taxon>
        <taxon>Salmoninae</taxon>
        <taxon>Oncorhynchus</taxon>
    </lineage>
</organism>
<dbReference type="GO" id="GO:0005793">
    <property type="term" value="C:endoplasmic reticulum-Golgi intermediate compartment"/>
    <property type="evidence" value="ECO:0007669"/>
    <property type="project" value="TreeGrafter"/>
</dbReference>
<evidence type="ECO:0000256" key="3">
    <source>
        <dbReference type="ARBA" id="ARBA00022729"/>
    </source>
</evidence>
<reference evidence="8" key="1">
    <citation type="submission" date="2025-08" db="UniProtKB">
        <authorList>
            <consortium name="Ensembl"/>
        </authorList>
    </citation>
    <scope>IDENTIFICATION</scope>
</reference>
<dbReference type="GO" id="GO:0005537">
    <property type="term" value="F:D-mannose binding"/>
    <property type="evidence" value="ECO:0007669"/>
    <property type="project" value="TreeGrafter"/>
</dbReference>
<evidence type="ECO:0000256" key="4">
    <source>
        <dbReference type="ARBA" id="ARBA00022989"/>
    </source>
</evidence>
<protein>
    <recommendedName>
        <fullName evidence="7">L-type lectin-like domain-containing protein</fullName>
    </recommendedName>
</protein>
<feature type="transmembrane region" description="Helical" evidence="6">
    <location>
        <begin position="257"/>
        <end position="277"/>
    </location>
</feature>
<evidence type="ECO:0000256" key="5">
    <source>
        <dbReference type="ARBA" id="ARBA00023136"/>
    </source>
</evidence>
<dbReference type="GO" id="GO:0006888">
    <property type="term" value="P:endoplasmic reticulum to Golgi vesicle-mediated transport"/>
    <property type="evidence" value="ECO:0007669"/>
    <property type="project" value="TreeGrafter"/>
</dbReference>
<feature type="transmembrane region" description="Helical" evidence="6">
    <location>
        <begin position="20"/>
        <end position="40"/>
    </location>
</feature>
<sequence>MSGVANDDGRHDKQELPDTLIRQTMALKLYWTFVFLLILAGRSFAEDGHYEMEEFLKREHSLSKLYQGKQVRLRPAEQAEGSPCHLRALELQMHFKIHSQGMKNLNGDVLAIWYTKERMQEGTDLFTGLGVLVDTYPNEEKHLEVCQYCIVVTAVSFTCSPSLSLFSVPHSFIFSHLPTEDLPLCVGDGVCTAMLRNHNHNTVIFIRYVRCRDCLDIPGVRLPQGYYFGSSAITGDLSDNHDVISLRLYQLRAPCHYCHLNCLPFLSILTFFLSFALSVGENEEGWSNIAMFFTILFSMLGCFLLILVGLIVYSHWNKNRQTLLLRGREACHHNLYYCRLRTKLH</sequence>
<keyword evidence="5 6" id="KW-0472">Membrane</keyword>
<evidence type="ECO:0000313" key="9">
    <source>
        <dbReference type="Proteomes" id="UP000694402"/>
    </source>
</evidence>
<keyword evidence="2 6" id="KW-0812">Transmembrane</keyword>
<dbReference type="GO" id="GO:0005789">
    <property type="term" value="C:endoplasmic reticulum membrane"/>
    <property type="evidence" value="ECO:0007669"/>
    <property type="project" value="TreeGrafter"/>
</dbReference>
<keyword evidence="9" id="KW-1185">Reference proteome</keyword>
<evidence type="ECO:0000256" key="1">
    <source>
        <dbReference type="ARBA" id="ARBA00004479"/>
    </source>
</evidence>
<dbReference type="GO" id="GO:0030134">
    <property type="term" value="C:COPII-coated ER to Golgi transport vesicle"/>
    <property type="evidence" value="ECO:0007669"/>
    <property type="project" value="TreeGrafter"/>
</dbReference>
<evidence type="ECO:0000256" key="6">
    <source>
        <dbReference type="SAM" id="Phobius"/>
    </source>
</evidence>
<proteinExistence type="predicted"/>
<feature type="domain" description="L-type lectin-like" evidence="7">
    <location>
        <begin position="82"/>
        <end position="252"/>
    </location>
</feature>
<dbReference type="Ensembl" id="ENSOTST00005024214.2">
    <property type="protein sequence ID" value="ENSOTSP00005022342.1"/>
    <property type="gene ID" value="ENSOTSG00005010694.2"/>
</dbReference>
<reference evidence="8" key="2">
    <citation type="submission" date="2025-09" db="UniProtKB">
        <authorList>
            <consortium name="Ensembl"/>
        </authorList>
    </citation>
    <scope>IDENTIFICATION</scope>
</reference>
<dbReference type="AlphaFoldDB" id="A0A8C8DE68"/>
<accession>A0A8C8DE68</accession>
<keyword evidence="3" id="KW-0732">Signal</keyword>
<evidence type="ECO:0000313" key="8">
    <source>
        <dbReference type="Ensembl" id="ENSOTSP00005022342.1"/>
    </source>
</evidence>
<feature type="transmembrane region" description="Helical" evidence="6">
    <location>
        <begin position="289"/>
        <end position="313"/>
    </location>
</feature>
<dbReference type="SUPFAM" id="SSF49899">
    <property type="entry name" value="Concanavalin A-like lectins/glucanases"/>
    <property type="match status" value="1"/>
</dbReference>
<evidence type="ECO:0000259" key="7">
    <source>
        <dbReference type="Pfam" id="PF03388"/>
    </source>
</evidence>
<gene>
    <name evidence="8" type="primary">PGAP4</name>
</gene>
<dbReference type="PANTHER" id="PTHR12223">
    <property type="entry name" value="VESICULAR MANNOSE-BINDING LECTIN"/>
    <property type="match status" value="1"/>
</dbReference>
<dbReference type="Proteomes" id="UP000694402">
    <property type="component" value="Unassembled WGS sequence"/>
</dbReference>
<comment type="subcellular location">
    <subcellularLocation>
        <location evidence="1">Membrane</location>
        <topology evidence="1">Single-pass type I membrane protein</topology>
    </subcellularLocation>
</comment>
<dbReference type="PANTHER" id="PTHR12223:SF20">
    <property type="entry name" value="VIP36-LIKE PROTEIN"/>
    <property type="match status" value="1"/>
</dbReference>
<dbReference type="InterPro" id="IPR013320">
    <property type="entry name" value="ConA-like_dom_sf"/>
</dbReference>
<dbReference type="GO" id="GO:0000139">
    <property type="term" value="C:Golgi membrane"/>
    <property type="evidence" value="ECO:0007669"/>
    <property type="project" value="TreeGrafter"/>
</dbReference>
<dbReference type="InterPro" id="IPR051136">
    <property type="entry name" value="Intracellular_Lectin-GPT"/>
</dbReference>
<dbReference type="GeneTree" id="ENSGT00940000155596"/>
<keyword evidence="4 6" id="KW-1133">Transmembrane helix</keyword>
<dbReference type="Gene3D" id="2.60.120.200">
    <property type="match status" value="1"/>
</dbReference>